<organism evidence="2 3">
    <name type="scientific">Cinchona calisaya</name>
    <dbReference type="NCBI Taxonomy" id="153742"/>
    <lineage>
        <taxon>Eukaryota</taxon>
        <taxon>Viridiplantae</taxon>
        <taxon>Streptophyta</taxon>
        <taxon>Embryophyta</taxon>
        <taxon>Tracheophyta</taxon>
        <taxon>Spermatophyta</taxon>
        <taxon>Magnoliopsida</taxon>
        <taxon>eudicotyledons</taxon>
        <taxon>Gunneridae</taxon>
        <taxon>Pentapetalae</taxon>
        <taxon>asterids</taxon>
        <taxon>lamiids</taxon>
        <taxon>Gentianales</taxon>
        <taxon>Rubiaceae</taxon>
        <taxon>Cinchonoideae</taxon>
        <taxon>Cinchoneae</taxon>
        <taxon>Cinchona</taxon>
    </lineage>
</organism>
<evidence type="ECO:0000259" key="1">
    <source>
        <dbReference type="Pfam" id="PF24626"/>
    </source>
</evidence>
<dbReference type="EMBL" id="JBJUIK010000016">
    <property type="protein sequence ID" value="KAL3500033.1"/>
    <property type="molecule type" value="Genomic_DNA"/>
</dbReference>
<dbReference type="Pfam" id="PF24626">
    <property type="entry name" value="SH3_Tf2-1"/>
    <property type="match status" value="1"/>
</dbReference>
<dbReference type="PANTHER" id="PTHR46148:SF52">
    <property type="entry name" value="OS04G0603800 PROTEIN"/>
    <property type="match status" value="1"/>
</dbReference>
<evidence type="ECO:0000313" key="2">
    <source>
        <dbReference type="EMBL" id="KAL3500033.1"/>
    </source>
</evidence>
<reference evidence="2 3" key="1">
    <citation type="submission" date="2024-11" db="EMBL/GenBank/DDBJ databases">
        <title>A near-complete genome assembly of Cinchona calisaya.</title>
        <authorList>
            <person name="Lian D.C."/>
            <person name="Zhao X.W."/>
            <person name="Wei L."/>
        </authorList>
    </citation>
    <scope>NUCLEOTIDE SEQUENCE [LARGE SCALE GENOMIC DNA]</scope>
    <source>
        <tissue evidence="2">Nenye</tissue>
    </source>
</reference>
<dbReference type="InterPro" id="IPR056924">
    <property type="entry name" value="SH3_Tf2-1"/>
</dbReference>
<name>A0ABD2XYR2_9GENT</name>
<evidence type="ECO:0000313" key="3">
    <source>
        <dbReference type="Proteomes" id="UP001630127"/>
    </source>
</evidence>
<comment type="caution">
    <text evidence="2">The sequence shown here is derived from an EMBL/GenBank/DDBJ whole genome shotgun (WGS) entry which is preliminary data.</text>
</comment>
<gene>
    <name evidence="2" type="ORF">ACH5RR_039126</name>
</gene>
<dbReference type="AlphaFoldDB" id="A0ABD2XYR2"/>
<protein>
    <recommendedName>
        <fullName evidence="1">Tf2-1-like SH3-like domain-containing protein</fullName>
    </recommendedName>
</protein>
<keyword evidence="3" id="KW-1185">Reference proteome</keyword>
<dbReference type="PANTHER" id="PTHR46148">
    <property type="entry name" value="CHROMO DOMAIN-CONTAINING PROTEIN"/>
    <property type="match status" value="1"/>
</dbReference>
<dbReference type="Proteomes" id="UP001630127">
    <property type="component" value="Unassembled WGS sequence"/>
</dbReference>
<accession>A0ABD2XYR2</accession>
<sequence>MKDRRQWNVLLRENLLKAQNRMKEVVDRNRIERTFEVGEFAYLKLQPYGQTLLAIRKNLKLVARCYAPYRVIRNEGTAVYELDLSPNSQIHPVFHVSMLKKSTKRANVVTTLPQVATNGQIKVAPTAILNRRTIKGNRHLRNKFSFSGLT</sequence>
<proteinExistence type="predicted"/>
<feature type="domain" description="Tf2-1-like SH3-like" evidence="1">
    <location>
        <begin position="38"/>
        <end position="101"/>
    </location>
</feature>